<evidence type="ECO:0000313" key="12">
    <source>
        <dbReference type="Proteomes" id="UP000069940"/>
    </source>
</evidence>
<reference evidence="12" key="1">
    <citation type="journal article" date="2015" name="Proc. Natl. Acad. Sci. U.S.A.">
        <title>Genome sequence of the Asian Tiger mosquito, Aedes albopictus, reveals insights into its biology, genetics, and evolution.</title>
        <authorList>
            <person name="Chen X.G."/>
            <person name="Jiang X."/>
            <person name="Gu J."/>
            <person name="Xu M."/>
            <person name="Wu Y."/>
            <person name="Deng Y."/>
            <person name="Zhang C."/>
            <person name="Bonizzoni M."/>
            <person name="Dermauw W."/>
            <person name="Vontas J."/>
            <person name="Armbruster P."/>
            <person name="Huang X."/>
            <person name="Yang Y."/>
            <person name="Zhang H."/>
            <person name="He W."/>
            <person name="Peng H."/>
            <person name="Liu Y."/>
            <person name="Wu K."/>
            <person name="Chen J."/>
            <person name="Lirakis M."/>
            <person name="Topalis P."/>
            <person name="Van Leeuwen T."/>
            <person name="Hall A.B."/>
            <person name="Jiang X."/>
            <person name="Thorpe C."/>
            <person name="Mueller R.L."/>
            <person name="Sun C."/>
            <person name="Waterhouse R.M."/>
            <person name="Yan G."/>
            <person name="Tu Z.J."/>
            <person name="Fang X."/>
            <person name="James A.A."/>
        </authorList>
    </citation>
    <scope>NUCLEOTIDE SEQUENCE [LARGE SCALE GENOMIC DNA]</scope>
    <source>
        <strain evidence="12">Foshan</strain>
    </source>
</reference>
<dbReference type="Pfam" id="PF02949">
    <property type="entry name" value="7tm_6"/>
    <property type="match status" value="1"/>
</dbReference>
<keyword evidence="9 10" id="KW-0807">Transducer</keyword>
<keyword evidence="6 10" id="KW-1133">Transmembrane helix</keyword>
<dbReference type="EnsemblMetazoa" id="AALFPA23_017188.R25061">
    <property type="protein sequence ID" value="AALFPA23_017188.P25061"/>
    <property type="gene ID" value="AALFPA23_017188"/>
</dbReference>
<feature type="transmembrane region" description="Helical" evidence="10">
    <location>
        <begin position="280"/>
        <end position="299"/>
    </location>
</feature>
<accession>A0ABM1ZCF5</accession>
<feature type="transmembrane region" description="Helical" evidence="10">
    <location>
        <begin position="130"/>
        <end position="151"/>
    </location>
</feature>
<comment type="similarity">
    <text evidence="10">Belongs to the insect chemoreceptor superfamily. Heteromeric odorant receptor channel (TC 1.A.69) family.</text>
</comment>
<keyword evidence="5 10" id="KW-0552">Olfaction</keyword>
<evidence type="ECO:0000313" key="11">
    <source>
        <dbReference type="EnsemblMetazoa" id="AALFPA23_017188.P25061"/>
    </source>
</evidence>
<dbReference type="Proteomes" id="UP000069940">
    <property type="component" value="Unassembled WGS sequence"/>
</dbReference>
<evidence type="ECO:0000256" key="2">
    <source>
        <dbReference type="ARBA" id="ARBA00022475"/>
    </source>
</evidence>
<keyword evidence="4 10" id="KW-0812">Transmembrane</keyword>
<reference evidence="11" key="2">
    <citation type="submission" date="2025-05" db="UniProtKB">
        <authorList>
            <consortium name="EnsemblMetazoa"/>
        </authorList>
    </citation>
    <scope>IDENTIFICATION</scope>
    <source>
        <strain evidence="11">Foshan</strain>
    </source>
</reference>
<proteinExistence type="inferred from homology"/>
<name>A0ABM1ZCF5_AEDAL</name>
<keyword evidence="8 10" id="KW-0675">Receptor</keyword>
<dbReference type="RefSeq" id="XP_062702501.1">
    <property type="nucleotide sequence ID" value="XM_062846517.1"/>
</dbReference>
<evidence type="ECO:0000256" key="4">
    <source>
        <dbReference type="ARBA" id="ARBA00022692"/>
    </source>
</evidence>
<dbReference type="InterPro" id="IPR004117">
    <property type="entry name" value="7tm6_olfct_rcpt"/>
</dbReference>
<organism evidence="11 12">
    <name type="scientific">Aedes albopictus</name>
    <name type="common">Asian tiger mosquito</name>
    <name type="synonym">Stegomyia albopicta</name>
    <dbReference type="NCBI Taxonomy" id="7160"/>
    <lineage>
        <taxon>Eukaryota</taxon>
        <taxon>Metazoa</taxon>
        <taxon>Ecdysozoa</taxon>
        <taxon>Arthropoda</taxon>
        <taxon>Hexapoda</taxon>
        <taxon>Insecta</taxon>
        <taxon>Pterygota</taxon>
        <taxon>Neoptera</taxon>
        <taxon>Endopterygota</taxon>
        <taxon>Diptera</taxon>
        <taxon>Nematocera</taxon>
        <taxon>Culicoidea</taxon>
        <taxon>Culicidae</taxon>
        <taxon>Culicinae</taxon>
        <taxon>Aedini</taxon>
        <taxon>Aedes</taxon>
        <taxon>Stegomyia</taxon>
    </lineage>
</organism>
<evidence type="ECO:0000256" key="3">
    <source>
        <dbReference type="ARBA" id="ARBA00022606"/>
    </source>
</evidence>
<keyword evidence="7 10" id="KW-0472">Membrane</keyword>
<evidence type="ECO:0000256" key="5">
    <source>
        <dbReference type="ARBA" id="ARBA00022725"/>
    </source>
</evidence>
<feature type="transmembrane region" description="Helical" evidence="10">
    <location>
        <begin position="247"/>
        <end position="268"/>
    </location>
</feature>
<sequence>MSEPFVSRWIFLKLSRFNDPLIFFRTVDRYVGFLHWNLRTGSTRVKLLAIVVTFLYLVIAILSIPMIDPGAVPIDFYFGMWFLFGAGGSCFTQWLVLAQERRKLRKVVRYLTELQRRDSHHPARVRSRPWILVFVVLYWAQNVGQAVYWALTLKHTSPIQQATDIAVVKVMASWLYPPIIVMLGQMSDVTQVMTFNTLLVFTVEFEIMAKDFRQAIDCWDVRELRECVGRHRKLLEMAMVFRDKLKVYLMLTLEIYFFLITYACFVMVIQLTGNGGGRSFFTILTGVVSVVCLILFGWVCDRLELQASDVGRQVYNSDWTSNFIYRNDRALDYRLTRKNLLIVMMRAQNRIRFSCGSVLDMSMETSYQLLKLCYSAFTILLSMIQNWTS</sequence>
<dbReference type="GeneID" id="134285539"/>
<keyword evidence="2" id="KW-1003">Cell membrane</keyword>
<comment type="subcellular location">
    <subcellularLocation>
        <location evidence="1 10">Cell membrane</location>
        <topology evidence="1 10">Multi-pass membrane protein</topology>
    </subcellularLocation>
</comment>
<dbReference type="PANTHER" id="PTHR21137:SF35">
    <property type="entry name" value="ODORANT RECEPTOR 19A-RELATED"/>
    <property type="match status" value="1"/>
</dbReference>
<keyword evidence="12" id="KW-1185">Reference proteome</keyword>
<evidence type="ECO:0000256" key="1">
    <source>
        <dbReference type="ARBA" id="ARBA00004651"/>
    </source>
</evidence>
<feature type="transmembrane region" description="Helical" evidence="10">
    <location>
        <begin position="76"/>
        <end position="97"/>
    </location>
</feature>
<keyword evidence="3 10" id="KW-0716">Sensory transduction</keyword>
<evidence type="ECO:0000256" key="8">
    <source>
        <dbReference type="ARBA" id="ARBA00023170"/>
    </source>
</evidence>
<evidence type="ECO:0000256" key="7">
    <source>
        <dbReference type="ARBA" id="ARBA00023136"/>
    </source>
</evidence>
<evidence type="ECO:0000256" key="10">
    <source>
        <dbReference type="RuleBase" id="RU351113"/>
    </source>
</evidence>
<evidence type="ECO:0000256" key="9">
    <source>
        <dbReference type="ARBA" id="ARBA00023224"/>
    </source>
</evidence>
<protein>
    <recommendedName>
        <fullName evidence="10">Odorant receptor</fullName>
    </recommendedName>
</protein>
<dbReference type="PANTHER" id="PTHR21137">
    <property type="entry name" value="ODORANT RECEPTOR"/>
    <property type="match status" value="1"/>
</dbReference>
<evidence type="ECO:0000256" key="6">
    <source>
        <dbReference type="ARBA" id="ARBA00022989"/>
    </source>
</evidence>
<feature type="transmembrane region" description="Helical" evidence="10">
    <location>
        <begin position="45"/>
        <end position="64"/>
    </location>
</feature>
<comment type="caution">
    <text evidence="10">Lacks conserved residue(s) required for the propagation of feature annotation.</text>
</comment>